<protein>
    <submittedName>
        <fullName evidence="2">SMC hinge domain-containing protein 1</fullName>
    </submittedName>
</protein>
<dbReference type="Gene3D" id="3.30.565.10">
    <property type="entry name" value="Histidine kinase-like ATPase, C-terminal domain"/>
    <property type="match status" value="1"/>
</dbReference>
<dbReference type="Proteomes" id="UP000324632">
    <property type="component" value="Chromosome 3"/>
</dbReference>
<dbReference type="SUPFAM" id="SSF55874">
    <property type="entry name" value="ATPase domain of HSP90 chaperone/DNA topoisomerase II/histidine kinase"/>
    <property type="match status" value="1"/>
</dbReference>
<sequence>MAEAGAGNEPGHLKKTLQRSILVFDCRPDSSAEAPRSIDAVDMDYGAFMQAVRREFSLSKNETFVISTTDRRRIDEELYNELLDGKTLHLLQSVDQELCMATKERINYQPHYHTLVQCGMYEYYASEGQKPLPYAFAELIDNALSATANNTGKRIIEIRLLFDEAQGGPAIVVMDNGCGMTSQQLNNWAVYRLSKFIRNDKVLEGDHTSYVPPKAVPRSLNSDISYFGVGGKQAVFYIGHSVRMISKPTGSPDVHEFIMSKEDFERKEKNKEHIYSGFIRNRKPADSTHLNVSEEQFLRSIVLEEEGKETFTAVVITGVQAEHVTYLKQYFHLWTRELAHTYHYYIHGIDGNNKTQPQRTGPVSNIDIQISLFERSTRMPRVLNLREVDNDMQTLYVNSSASTFEFKATGAKDSLVEGIIRYHPFLFDRETYPLDPYTASASGEDDDEDCVVLNPEGRGKRSIFECFWNGRLIPYTAVSETVSLLSRSETFFLSTISLLSRSETFFLSTISLLSRSETFFLSTISLLSRSETFFLRTVALLSRSETFFLSTISLLSRSETFFLSTVSLLSRSETFFLRTVALLSRSETFFLSIISMLSRSQTFFLRTISLLSRSDTFFLRTISLLSQSETFFLRTISLLSQSETFFLRTISLLSRSETFFLSTISLLSLSETFFLRTVALLSQSQTFFLSTISLLSRSETFFLSTISLLSQSETFFLRTISLLSQGETFFLRTISLLSRSETFFLSTISLLSRIETFFLRTISLLSQSQTFFLSTISLLSRSETFFLSTISLLSRSETFFLRTISLLSRIETFFLRTISLLSRSQTFFLSTISLLSQSETFFLRTISLLSRSETFFSQHHLTAVSE</sequence>
<dbReference type="InterPro" id="IPR038892">
    <property type="entry name" value="SMCHD1"/>
</dbReference>
<proteinExistence type="predicted"/>
<comment type="caution">
    <text evidence="2">The sequence shown here is derived from an EMBL/GenBank/DDBJ whole genome shotgun (WGS) entry which is preliminary data.</text>
</comment>
<dbReference type="GO" id="GO:0006302">
    <property type="term" value="P:double-strand break repair"/>
    <property type="evidence" value="ECO:0007669"/>
    <property type="project" value="InterPro"/>
</dbReference>
<dbReference type="PANTHER" id="PTHR22640:SF2">
    <property type="entry name" value="STRUCTURAL MAINTENANCE OF CHROMOSOMES FLEXIBLE HINGE DOMAIN-CONTAINING PROTEIN 1"/>
    <property type="match status" value="1"/>
</dbReference>
<evidence type="ECO:0000313" key="3">
    <source>
        <dbReference type="Proteomes" id="UP000324632"/>
    </source>
</evidence>
<name>A0A5A9PQN6_9TELE</name>
<accession>A0A5A9PQN6</accession>
<dbReference type="EMBL" id="SOYY01000003">
    <property type="protein sequence ID" value="KAA0723882.1"/>
    <property type="molecule type" value="Genomic_DNA"/>
</dbReference>
<dbReference type="InterPro" id="IPR055109">
    <property type="entry name" value="SMCHD1_S5"/>
</dbReference>
<dbReference type="Pfam" id="PF13589">
    <property type="entry name" value="HATPase_c_3"/>
    <property type="match status" value="1"/>
</dbReference>
<organism evidence="2 3">
    <name type="scientific">Triplophysa tibetana</name>
    <dbReference type="NCBI Taxonomy" id="1572043"/>
    <lineage>
        <taxon>Eukaryota</taxon>
        <taxon>Metazoa</taxon>
        <taxon>Chordata</taxon>
        <taxon>Craniata</taxon>
        <taxon>Vertebrata</taxon>
        <taxon>Euteleostomi</taxon>
        <taxon>Actinopterygii</taxon>
        <taxon>Neopterygii</taxon>
        <taxon>Teleostei</taxon>
        <taxon>Ostariophysi</taxon>
        <taxon>Cypriniformes</taxon>
        <taxon>Nemacheilidae</taxon>
        <taxon>Triplophysa</taxon>
    </lineage>
</organism>
<dbReference type="Pfam" id="PF22899">
    <property type="entry name" value="SMCHD1_S5"/>
    <property type="match status" value="1"/>
</dbReference>
<evidence type="ECO:0000259" key="1">
    <source>
        <dbReference type="Pfam" id="PF22899"/>
    </source>
</evidence>
<reference evidence="2 3" key="1">
    <citation type="journal article" date="2019" name="Mol. Ecol. Resour.">
        <title>Chromosome-level genome assembly of Triplophysa tibetana, a fish adapted to the harsh high-altitude environment of the Tibetan Plateau.</title>
        <authorList>
            <person name="Yang X."/>
            <person name="Liu H."/>
            <person name="Ma Z."/>
            <person name="Zou Y."/>
            <person name="Zou M."/>
            <person name="Mao Y."/>
            <person name="Li X."/>
            <person name="Wang H."/>
            <person name="Chen T."/>
            <person name="Wang W."/>
            <person name="Yang R."/>
        </authorList>
    </citation>
    <scope>NUCLEOTIDE SEQUENCE [LARGE SCALE GENOMIC DNA]</scope>
    <source>
        <strain evidence="2">TTIB1903HZAU</strain>
        <tissue evidence="2">Muscle</tissue>
    </source>
</reference>
<dbReference type="PANTHER" id="PTHR22640">
    <property type="entry name" value="STRUCTURAL MAINTENANCE OF CHROMOSOMES FLEXIBLE HINGE DOMAIN-CONTAINING PROTEIN 1"/>
    <property type="match status" value="1"/>
</dbReference>
<gene>
    <name evidence="2" type="ORF">E1301_Tti014083</name>
</gene>
<dbReference type="InterPro" id="IPR036890">
    <property type="entry name" value="HATPase_C_sf"/>
</dbReference>
<evidence type="ECO:0000313" key="2">
    <source>
        <dbReference type="EMBL" id="KAA0723882.1"/>
    </source>
</evidence>
<feature type="domain" description="SMCHD1 ribosomal S5" evidence="1">
    <location>
        <begin position="390"/>
        <end position="480"/>
    </location>
</feature>
<keyword evidence="3" id="KW-1185">Reference proteome</keyword>
<dbReference type="AlphaFoldDB" id="A0A5A9PQN6"/>